<dbReference type="InterPro" id="IPR029063">
    <property type="entry name" value="SAM-dependent_MTases_sf"/>
</dbReference>
<dbReference type="GO" id="GO:0008168">
    <property type="term" value="F:methyltransferase activity"/>
    <property type="evidence" value="ECO:0007669"/>
    <property type="project" value="UniProtKB-KW"/>
</dbReference>
<feature type="region of interest" description="Disordered" evidence="6">
    <location>
        <begin position="282"/>
        <end position="304"/>
    </location>
</feature>
<evidence type="ECO:0000256" key="2">
    <source>
        <dbReference type="ARBA" id="ARBA00022679"/>
    </source>
</evidence>
<keyword evidence="2" id="KW-0808">Transferase</keyword>
<gene>
    <name evidence="8" type="ORF">LX15_005032</name>
</gene>
<dbReference type="Pfam" id="PF00145">
    <property type="entry name" value="DNA_methylase"/>
    <property type="match status" value="1"/>
</dbReference>
<feature type="domain" description="DNA methylase N-4/N-6" evidence="7">
    <location>
        <begin position="36"/>
        <end position="117"/>
    </location>
</feature>
<proteinExistence type="inferred from homology"/>
<dbReference type="InterPro" id="IPR001091">
    <property type="entry name" value="RM_Methyltransferase"/>
</dbReference>
<keyword evidence="3" id="KW-0949">S-adenosyl-L-methionine</keyword>
<protein>
    <recommendedName>
        <fullName evidence="5">Methyltransferase</fullName>
        <ecNumber evidence="5">2.1.1.-</ecNumber>
    </recommendedName>
</protein>
<dbReference type="PROSITE" id="PS00094">
    <property type="entry name" value="C5_MTASE_1"/>
    <property type="match status" value="1"/>
</dbReference>
<comment type="caution">
    <text evidence="8">The sequence shown here is derived from an EMBL/GenBank/DDBJ whole genome shotgun (WGS) entry which is preliminary data.</text>
</comment>
<dbReference type="EMBL" id="JAMTCP010000039">
    <property type="protein sequence ID" value="MCP2261311.1"/>
    <property type="molecule type" value="Genomic_DNA"/>
</dbReference>
<dbReference type="Gene3D" id="3.40.50.150">
    <property type="entry name" value="Vaccinia Virus protein VP39"/>
    <property type="match status" value="2"/>
</dbReference>
<dbReference type="Pfam" id="PF01555">
    <property type="entry name" value="N6_N4_Mtase"/>
    <property type="match status" value="1"/>
</dbReference>
<dbReference type="Proteomes" id="UP001205311">
    <property type="component" value="Unassembled WGS sequence"/>
</dbReference>
<dbReference type="PRINTS" id="PR00508">
    <property type="entry name" value="S21N4MTFRASE"/>
</dbReference>
<feature type="region of interest" description="Disordered" evidence="6">
    <location>
        <begin position="318"/>
        <end position="337"/>
    </location>
</feature>
<dbReference type="InterPro" id="IPR001525">
    <property type="entry name" value="C5_MeTfrase"/>
</dbReference>
<dbReference type="RefSeq" id="WP_253672146.1">
    <property type="nucleotide sequence ID" value="NZ_JAMTCP010000039.1"/>
</dbReference>
<keyword evidence="1 8" id="KW-0489">Methyltransferase</keyword>
<accession>A0ABT1I0P2</accession>
<evidence type="ECO:0000313" key="8">
    <source>
        <dbReference type="EMBL" id="MCP2261311.1"/>
    </source>
</evidence>
<dbReference type="InterPro" id="IPR018117">
    <property type="entry name" value="C5_DNA_meth_AS"/>
</dbReference>
<organism evidence="8 9">
    <name type="scientific">Streptoalloteichus tenebrarius (strain ATCC 17920 / DSM 40477 / JCM 4838 / CBS 697.72 / NBRC 16177 / NCIMB 11028 / NRRL B-12390 / A12253. 1 / ISP 5477)</name>
    <name type="common">Streptomyces tenebrarius</name>
    <dbReference type="NCBI Taxonomy" id="1933"/>
    <lineage>
        <taxon>Bacteria</taxon>
        <taxon>Bacillati</taxon>
        <taxon>Actinomycetota</taxon>
        <taxon>Actinomycetes</taxon>
        <taxon>Pseudonocardiales</taxon>
        <taxon>Pseudonocardiaceae</taxon>
        <taxon>Streptoalloteichus</taxon>
    </lineage>
</organism>
<evidence type="ECO:0000256" key="4">
    <source>
        <dbReference type="ARBA" id="ARBA00022747"/>
    </source>
</evidence>
<evidence type="ECO:0000259" key="7">
    <source>
        <dbReference type="Pfam" id="PF01555"/>
    </source>
</evidence>
<evidence type="ECO:0000256" key="5">
    <source>
        <dbReference type="RuleBase" id="RU362026"/>
    </source>
</evidence>
<evidence type="ECO:0000256" key="1">
    <source>
        <dbReference type="ARBA" id="ARBA00022603"/>
    </source>
</evidence>
<dbReference type="SUPFAM" id="SSF53335">
    <property type="entry name" value="S-adenosyl-L-methionine-dependent methyltransferases"/>
    <property type="match status" value="1"/>
</dbReference>
<dbReference type="InterPro" id="IPR002941">
    <property type="entry name" value="DNA_methylase_N4/N6"/>
</dbReference>
<keyword evidence="4" id="KW-0680">Restriction system</keyword>
<keyword evidence="9" id="KW-1185">Reference proteome</keyword>
<dbReference type="GO" id="GO:0032259">
    <property type="term" value="P:methylation"/>
    <property type="evidence" value="ECO:0007669"/>
    <property type="project" value="UniProtKB-KW"/>
</dbReference>
<dbReference type="EC" id="2.1.1.-" evidence="5"/>
<name>A0ABT1I0P2_STRSD</name>
<reference evidence="8 9" key="1">
    <citation type="submission" date="2022-06" db="EMBL/GenBank/DDBJ databases">
        <title>Genomic Encyclopedia of Archaeal and Bacterial Type Strains, Phase II (KMG-II): from individual species to whole genera.</title>
        <authorList>
            <person name="Goeker M."/>
        </authorList>
    </citation>
    <scope>NUCLEOTIDE SEQUENCE [LARGE SCALE GENOMIC DNA]</scope>
    <source>
        <strain evidence="8 9">DSM 40477</strain>
    </source>
</reference>
<evidence type="ECO:0000313" key="9">
    <source>
        <dbReference type="Proteomes" id="UP001205311"/>
    </source>
</evidence>
<sequence>MTNACFSHIPTELHTTSAPSPQSVLDALHDAAPGAPALSVWATAQSSPAAQRAGRYVPESTAHPANMLPAVAAHAILHYTQPGDLVLDPMCGMGTTLVEAIHTGRRALGVEYERHWVGITRANLAHVGHHRLLAGFTRILAATRIFLRPGDLRDIDWDTAERVDVLTAGFPCQDISAAGKRAGIELAQRSGLWHDIVEAVRVLRPALLTVENVAVLRWRNGACTLFSGTWPPRGMTRAGVAFAADVGAPHYRERRFLRSWPRVDNRHDAARFHSLLTQATAAGSHRAEDSADKTTLSAPNCVRGGGRKEVRPLAGVARRSLGPSSTEIVEDGPSDLGAPGGVRYQCQQGPRDPPGDDGAHGLDLLTCGADVVSGRIQGAYQVLVLVLSSRRTATFRADRNRPRVSWTDRTRARCRPCRHACGWR</sequence>
<evidence type="ECO:0000256" key="6">
    <source>
        <dbReference type="SAM" id="MobiDB-lite"/>
    </source>
</evidence>
<comment type="similarity">
    <text evidence="5">Belongs to the N(4)/N(6)-methyltransferase family.</text>
</comment>
<evidence type="ECO:0000256" key="3">
    <source>
        <dbReference type="ARBA" id="ARBA00022691"/>
    </source>
</evidence>